<proteinExistence type="predicted"/>
<dbReference type="AlphaFoldDB" id="A0A310SRQ5"/>
<dbReference type="Proteomes" id="UP000250275">
    <property type="component" value="Unassembled WGS sequence"/>
</dbReference>
<keyword evidence="3" id="KW-1185">Reference proteome</keyword>
<evidence type="ECO:0000313" key="2">
    <source>
        <dbReference type="EMBL" id="OAD57973.1"/>
    </source>
</evidence>
<feature type="region of interest" description="Disordered" evidence="1">
    <location>
        <begin position="250"/>
        <end position="270"/>
    </location>
</feature>
<evidence type="ECO:0000313" key="3">
    <source>
        <dbReference type="Proteomes" id="UP000250275"/>
    </source>
</evidence>
<feature type="compositionally biased region" description="Acidic residues" evidence="1">
    <location>
        <begin position="258"/>
        <end position="270"/>
    </location>
</feature>
<name>A0A310SRQ5_9HYME</name>
<protein>
    <submittedName>
        <fullName evidence="2">Uncharacterized protein</fullName>
    </submittedName>
</protein>
<organism evidence="2 3">
    <name type="scientific">Eufriesea mexicana</name>
    <dbReference type="NCBI Taxonomy" id="516756"/>
    <lineage>
        <taxon>Eukaryota</taxon>
        <taxon>Metazoa</taxon>
        <taxon>Ecdysozoa</taxon>
        <taxon>Arthropoda</taxon>
        <taxon>Hexapoda</taxon>
        <taxon>Insecta</taxon>
        <taxon>Pterygota</taxon>
        <taxon>Neoptera</taxon>
        <taxon>Endopterygota</taxon>
        <taxon>Hymenoptera</taxon>
        <taxon>Apocrita</taxon>
        <taxon>Aculeata</taxon>
        <taxon>Apoidea</taxon>
        <taxon>Anthophila</taxon>
        <taxon>Apidae</taxon>
        <taxon>Eufriesea</taxon>
    </lineage>
</organism>
<reference evidence="2 3" key="1">
    <citation type="submission" date="2015-07" db="EMBL/GenBank/DDBJ databases">
        <title>The genome of Eufriesea mexicana.</title>
        <authorList>
            <person name="Pan H."/>
            <person name="Kapheim K."/>
        </authorList>
    </citation>
    <scope>NUCLEOTIDE SEQUENCE [LARGE SCALE GENOMIC DNA]</scope>
    <source>
        <strain evidence="2">0111107269</strain>
        <tissue evidence="2">Whole body</tissue>
    </source>
</reference>
<sequence length="286" mass="33163">MEDKIAVNKIKGNEISTREKWKFLENMESQYGSTLFNKVKSLKQGQEIALQSKLGLFTKTFPSQYEDQSVRRVKVDEKEDEEIQRFACQECAHEACVMFLNVQTITHVIVAKVFEILSCYITFFHFLCPRKYKILDHVKIGNTENEDKGKSKWRQKGEYPEEMPHAEEYVGFVNESFGWRWKKKVEEKEEIDEGKRMSHLGLRTQYWERITEICDVAKYGKGLIVLGVLGDLDGLVFCLYGPQLKTGVIDNDTTKENDFDDDGDQNEDNDYDRLVSACEEITTSTG</sequence>
<evidence type="ECO:0000256" key="1">
    <source>
        <dbReference type="SAM" id="MobiDB-lite"/>
    </source>
</evidence>
<dbReference type="EMBL" id="KQ761221">
    <property type="protein sequence ID" value="OAD57973.1"/>
    <property type="molecule type" value="Genomic_DNA"/>
</dbReference>
<gene>
    <name evidence="2" type="ORF">WN48_00939</name>
</gene>
<accession>A0A310SRQ5</accession>